<dbReference type="PANTHER" id="PTHR48471:SF1">
    <property type="entry name" value="DDE TNP4 DOMAIN-CONTAINING PROTEIN"/>
    <property type="match status" value="1"/>
</dbReference>
<organism evidence="1 2">
    <name type="scientific">Phytophthora megakarya</name>
    <dbReference type="NCBI Taxonomy" id="4795"/>
    <lineage>
        <taxon>Eukaryota</taxon>
        <taxon>Sar</taxon>
        <taxon>Stramenopiles</taxon>
        <taxon>Oomycota</taxon>
        <taxon>Peronosporomycetes</taxon>
        <taxon>Peronosporales</taxon>
        <taxon>Peronosporaceae</taxon>
        <taxon>Phytophthora</taxon>
    </lineage>
</organism>
<comment type="caution">
    <text evidence="1">The sequence shown here is derived from an EMBL/GenBank/DDBJ whole genome shotgun (WGS) entry which is preliminary data.</text>
</comment>
<dbReference type="EMBL" id="NBNE01002672">
    <property type="protein sequence ID" value="OWZ09763.1"/>
    <property type="molecule type" value="Genomic_DNA"/>
</dbReference>
<evidence type="ECO:0000313" key="1">
    <source>
        <dbReference type="EMBL" id="OWZ09763.1"/>
    </source>
</evidence>
<evidence type="ECO:0008006" key="3">
    <source>
        <dbReference type="Google" id="ProtNLM"/>
    </source>
</evidence>
<proteinExistence type="predicted"/>
<sequence>MGRYVVLALENNKSAIEDKIEQRTQDDSAFLVTVSLPVKEFNLLLAVFSRHYVVKSCPGKRGRPDRFVNKNNVLACILQFYTAAMEAKTLCELFGVPPTTLSRVLKHAEGALAKSLRDIPALLAVMSRLFVVGFALLMKKTTRCMLQQQATGRTLFNGKAYLSFIWLWLRELTSFFREGWLHTVNVAGVLCYGFDGTLIWGRHNIPGSWNDGEMSRCLQSRLADHSAFPVSNALTGKTITPLTYGDLEKASPACRLGLTAMSNSITASSGMGCASKVYRQLLVLLLFNPERRDKA</sequence>
<dbReference type="AlphaFoldDB" id="A0A225VWG5"/>
<reference evidence="2" key="1">
    <citation type="submission" date="2017-03" db="EMBL/GenBank/DDBJ databases">
        <title>Phytopthora megakarya and P. palmivora, two closely related causual agents of cacao black pod achieved similar genome size and gene model numbers by different mechanisms.</title>
        <authorList>
            <person name="Ali S."/>
            <person name="Shao J."/>
            <person name="Larry D.J."/>
            <person name="Kronmiller B."/>
            <person name="Shen D."/>
            <person name="Strem M.D."/>
            <person name="Melnick R.L."/>
            <person name="Guiltinan M.J."/>
            <person name="Tyler B.M."/>
            <person name="Meinhardt L.W."/>
            <person name="Bailey B.A."/>
        </authorList>
    </citation>
    <scope>NUCLEOTIDE SEQUENCE [LARGE SCALE GENOMIC DNA]</scope>
    <source>
        <strain evidence="2">zdho120</strain>
    </source>
</reference>
<dbReference type="OrthoDB" id="124028at2759"/>
<keyword evidence="2" id="KW-1185">Reference proteome</keyword>
<dbReference type="Proteomes" id="UP000198211">
    <property type="component" value="Unassembled WGS sequence"/>
</dbReference>
<evidence type="ECO:0000313" key="2">
    <source>
        <dbReference type="Proteomes" id="UP000198211"/>
    </source>
</evidence>
<gene>
    <name evidence="1" type="ORF">PHMEG_00017480</name>
</gene>
<dbReference type="PANTHER" id="PTHR48471">
    <property type="entry name" value="DDE TNP4 DOMAIN-CONTAINING PROTEIN"/>
    <property type="match status" value="1"/>
</dbReference>
<protein>
    <recommendedName>
        <fullName evidence="3">DDE Tnp4 domain-containing protein</fullName>
    </recommendedName>
</protein>
<name>A0A225VWG5_9STRA</name>
<accession>A0A225VWG5</accession>